<keyword evidence="8" id="KW-1185">Reference proteome</keyword>
<feature type="transmembrane region" description="Helical" evidence="5">
    <location>
        <begin position="563"/>
        <end position="584"/>
    </location>
</feature>
<dbReference type="Pfam" id="PF01061">
    <property type="entry name" value="ABC2_membrane"/>
    <property type="match status" value="1"/>
</dbReference>
<comment type="subcellular location">
    <subcellularLocation>
        <location evidence="1">Membrane</location>
        <topology evidence="1">Multi-pass membrane protein</topology>
    </subcellularLocation>
</comment>
<keyword evidence="3 5" id="KW-1133">Transmembrane helix</keyword>
<keyword evidence="4 5" id="KW-0472">Membrane</keyword>
<dbReference type="InterPro" id="IPR017501">
    <property type="entry name" value="Phage_infect_YhgE_C"/>
</dbReference>
<evidence type="ECO:0000313" key="7">
    <source>
        <dbReference type="EMBL" id="QHI73672.1"/>
    </source>
</evidence>
<dbReference type="NCBIfam" id="TIGR03061">
    <property type="entry name" value="pip_yhgE_Nterm"/>
    <property type="match status" value="1"/>
</dbReference>
<dbReference type="NCBIfam" id="TIGR03062">
    <property type="entry name" value="pip_yhgE_Cterm"/>
    <property type="match status" value="1"/>
</dbReference>
<dbReference type="KEGG" id="amic:Ami3637_15960"/>
<name>A0A6P1MHY0_9FIRM</name>
<feature type="transmembrane region" description="Helical" evidence="5">
    <location>
        <begin position="590"/>
        <end position="611"/>
    </location>
</feature>
<dbReference type="Gene3D" id="3.40.1710.10">
    <property type="entry name" value="abc type-2 transporter like domain"/>
    <property type="match status" value="1"/>
</dbReference>
<feature type="transmembrane region" description="Helical" evidence="5">
    <location>
        <begin position="623"/>
        <end position="644"/>
    </location>
</feature>
<protein>
    <submittedName>
        <fullName evidence="7">DUF3533 domain-containing protein</fullName>
    </submittedName>
</protein>
<evidence type="ECO:0000256" key="5">
    <source>
        <dbReference type="SAM" id="Phobius"/>
    </source>
</evidence>
<evidence type="ECO:0000259" key="6">
    <source>
        <dbReference type="Pfam" id="PF01061"/>
    </source>
</evidence>
<evidence type="ECO:0000256" key="2">
    <source>
        <dbReference type="ARBA" id="ARBA00022692"/>
    </source>
</evidence>
<feature type="transmembrane region" description="Helical" evidence="5">
    <location>
        <begin position="672"/>
        <end position="698"/>
    </location>
</feature>
<evidence type="ECO:0000256" key="1">
    <source>
        <dbReference type="ARBA" id="ARBA00004141"/>
    </source>
</evidence>
<dbReference type="Proteomes" id="UP000463883">
    <property type="component" value="Chromosome"/>
</dbReference>
<dbReference type="EMBL" id="CP047591">
    <property type="protein sequence ID" value="QHI73672.1"/>
    <property type="molecule type" value="Genomic_DNA"/>
</dbReference>
<accession>A0A6P1MHY0</accession>
<dbReference type="PANTHER" id="PTHR43077">
    <property type="entry name" value="TRANSPORT PERMEASE YVFS-RELATED"/>
    <property type="match status" value="1"/>
</dbReference>
<evidence type="ECO:0000256" key="4">
    <source>
        <dbReference type="ARBA" id="ARBA00023136"/>
    </source>
</evidence>
<feature type="transmembrane region" description="Helical" evidence="5">
    <location>
        <begin position="20"/>
        <end position="38"/>
    </location>
</feature>
<sequence>MNTIIRIYKRDIRRILKNSVLLIITAGLIIIPALYAWISINANWDPYGNTKNLLVAVVNNDKGTQIKNTHVNFGAEIIEKLRKNQSIGWTFVDQEEAKRGVQYGKYYASIIISEDFSSDLLSILTQDQPHKAKLIYSVNEKVNAITPKITKSGLTSLQNEIVTSFTQEVTNTVLLYLDAYGEEFEQFKDKMDNMLSQTGELESILPDMGKKINLASQLSSDIHQSVQNIQKSIPVMTNMLNQYTEMAKANNNYISRLNGQMKDISRVINTNLTNAQAKTDNAVAGLKNVNSTIITGDQVSGQDIQWVSDKLQDALTILTNNVYVLKSMDNVLNSNILSGFIDDQQGMITKLQQGVENLKLLTHEINLGQKISTDTVNDMIQSLGNVSKLLNGAEKTFNNNISPVINNFSENLMATSDNSLLLFQNAKDNLPLMSSILQDTEIATGLGSTQLKKVNDRFPAVQQDLQNAISKVKNLNNNGRLNSLMDLLRKDPQAVSNFLSNPIELQQERIYPFPNYGSAMTPFYTTLALWVSAIVLLSLLSVKVDPFENGAEIQAKEQFFGRFLTFATIAIVQALVVSAGNLFLLKAYAVSPVIFLLFSVYTGIIFNMIVYTLVSILGNVGKALALIIMVLQVSASGGTFPVQLTPRFFQNISPMLPFTYAIGGMREAQGGIIWSILMKNAAMLSVFFFISMILAIFFKEKVNKIMERFINKAKVSGLIGD</sequence>
<dbReference type="AlphaFoldDB" id="A0A6P1MHY0"/>
<reference evidence="7 8" key="1">
    <citation type="submission" date="2020-01" db="EMBL/GenBank/DDBJ databases">
        <title>Genomic analysis of Aminipila sp. CBA3637.</title>
        <authorList>
            <person name="Kim Y.B."/>
            <person name="Roh S.W."/>
        </authorList>
    </citation>
    <scope>NUCLEOTIDE SEQUENCE [LARGE SCALE GENOMIC DNA]</scope>
    <source>
        <strain evidence="7 8">CBA3637</strain>
    </source>
</reference>
<gene>
    <name evidence="7" type="ORF">Ami3637_15960</name>
</gene>
<dbReference type="GO" id="GO:0016020">
    <property type="term" value="C:membrane"/>
    <property type="evidence" value="ECO:0007669"/>
    <property type="project" value="UniProtKB-SubCell"/>
</dbReference>
<evidence type="ECO:0000313" key="8">
    <source>
        <dbReference type="Proteomes" id="UP000463883"/>
    </source>
</evidence>
<proteinExistence type="predicted"/>
<feature type="domain" description="ABC-2 type transporter transmembrane" evidence="6">
    <location>
        <begin position="556"/>
        <end position="669"/>
    </location>
</feature>
<dbReference type="InterPro" id="IPR017500">
    <property type="entry name" value="Phage_infect_YhgE_N"/>
</dbReference>
<dbReference type="RefSeq" id="WP_162363437.1">
    <property type="nucleotide sequence ID" value="NZ_CP047591.1"/>
</dbReference>
<evidence type="ECO:0000256" key="3">
    <source>
        <dbReference type="ARBA" id="ARBA00022989"/>
    </source>
</evidence>
<feature type="transmembrane region" description="Helical" evidence="5">
    <location>
        <begin position="523"/>
        <end position="542"/>
    </location>
</feature>
<organism evidence="7 8">
    <name type="scientific">Aminipila terrae</name>
    <dbReference type="NCBI Taxonomy" id="2697030"/>
    <lineage>
        <taxon>Bacteria</taxon>
        <taxon>Bacillati</taxon>
        <taxon>Bacillota</taxon>
        <taxon>Clostridia</taxon>
        <taxon>Peptostreptococcales</taxon>
        <taxon>Anaerovoracaceae</taxon>
        <taxon>Aminipila</taxon>
    </lineage>
</organism>
<dbReference type="PANTHER" id="PTHR43077:SF10">
    <property type="entry name" value="TRANSPORT PERMEASE PROTEIN"/>
    <property type="match status" value="1"/>
</dbReference>
<dbReference type="InterPro" id="IPR013525">
    <property type="entry name" value="ABC2_TM"/>
</dbReference>
<keyword evidence="2 5" id="KW-0812">Transmembrane</keyword>
<dbReference type="GO" id="GO:0140359">
    <property type="term" value="F:ABC-type transporter activity"/>
    <property type="evidence" value="ECO:0007669"/>
    <property type="project" value="InterPro"/>
</dbReference>
<dbReference type="InterPro" id="IPR051328">
    <property type="entry name" value="T7SS_ABC-Transporter"/>
</dbReference>